<organism evidence="2 3">
    <name type="scientific">Entotheonella factor</name>
    <dbReference type="NCBI Taxonomy" id="1429438"/>
    <lineage>
        <taxon>Bacteria</taxon>
        <taxon>Pseudomonadati</taxon>
        <taxon>Nitrospinota/Tectimicrobiota group</taxon>
        <taxon>Candidatus Tectimicrobiota</taxon>
        <taxon>Candidatus Entotheonellia</taxon>
        <taxon>Candidatus Entotheonellales</taxon>
        <taxon>Candidatus Entotheonellaceae</taxon>
        <taxon>Candidatus Entotheonella</taxon>
    </lineage>
</organism>
<dbReference type="AlphaFoldDB" id="W4L2V8"/>
<evidence type="ECO:0000313" key="3">
    <source>
        <dbReference type="Proteomes" id="UP000019141"/>
    </source>
</evidence>
<dbReference type="PANTHER" id="PTHR34107">
    <property type="entry name" value="SLL0198 PROTEIN-RELATED"/>
    <property type="match status" value="1"/>
</dbReference>
<dbReference type="EMBL" id="AZHW01001487">
    <property type="protein sequence ID" value="ETW92423.1"/>
    <property type="molecule type" value="Genomic_DNA"/>
</dbReference>
<proteinExistence type="predicted"/>
<comment type="caution">
    <text evidence="2">The sequence shown here is derived from an EMBL/GenBank/DDBJ whole genome shotgun (WGS) entry which is preliminary data.</text>
</comment>
<sequence length="186" mass="21029">MVQTQTAYRWKTSDLDRLPDDPFLQYEIIDGELFVSRRPHLHHARIMSNLVVHLHAVVRASGGEVLPEPGIVWGSDIENNVIPDIAVVLQDRLHLATGPALSGTPNIAIEIVSESTRTVDYVQKRYLYERTGAQEYWIVDRFEQCVQVWSFTGNQATSVSYGNHDTLTTPLLPGLSLPVRDIWPQI</sequence>
<dbReference type="Proteomes" id="UP000019141">
    <property type="component" value="Unassembled WGS sequence"/>
</dbReference>
<dbReference type="InterPro" id="IPR012296">
    <property type="entry name" value="Nuclease_put_TT1808"/>
</dbReference>
<dbReference type="PATRIC" id="fig|1429438.4.peg.8128"/>
<dbReference type="InterPro" id="IPR008538">
    <property type="entry name" value="Uma2"/>
</dbReference>
<gene>
    <name evidence="2" type="ORF">ETSY1_43680</name>
</gene>
<dbReference type="CDD" id="cd06260">
    <property type="entry name" value="DUF820-like"/>
    <property type="match status" value="1"/>
</dbReference>
<evidence type="ECO:0000259" key="1">
    <source>
        <dbReference type="Pfam" id="PF05685"/>
    </source>
</evidence>
<dbReference type="SUPFAM" id="SSF52980">
    <property type="entry name" value="Restriction endonuclease-like"/>
    <property type="match status" value="1"/>
</dbReference>
<dbReference type="PANTHER" id="PTHR34107:SF4">
    <property type="entry name" value="SLL1222 PROTEIN"/>
    <property type="match status" value="1"/>
</dbReference>
<dbReference type="InterPro" id="IPR011335">
    <property type="entry name" value="Restrct_endonuc-II-like"/>
</dbReference>
<protein>
    <recommendedName>
        <fullName evidence="1">Putative restriction endonuclease domain-containing protein</fullName>
    </recommendedName>
</protein>
<feature type="domain" description="Putative restriction endonuclease" evidence="1">
    <location>
        <begin position="14"/>
        <end position="179"/>
    </location>
</feature>
<dbReference type="HOGENOM" id="CLU_076312_0_1_7"/>
<dbReference type="Pfam" id="PF05685">
    <property type="entry name" value="Uma2"/>
    <property type="match status" value="1"/>
</dbReference>
<accession>W4L2V8</accession>
<reference evidence="2 3" key="1">
    <citation type="journal article" date="2014" name="Nature">
        <title>An environmental bacterial taxon with a large and distinct metabolic repertoire.</title>
        <authorList>
            <person name="Wilson M.C."/>
            <person name="Mori T."/>
            <person name="Ruckert C."/>
            <person name="Uria A.R."/>
            <person name="Helf M.J."/>
            <person name="Takada K."/>
            <person name="Gernert C."/>
            <person name="Steffens U.A."/>
            <person name="Heycke N."/>
            <person name="Schmitt S."/>
            <person name="Rinke C."/>
            <person name="Helfrich E.J."/>
            <person name="Brachmann A.O."/>
            <person name="Gurgui C."/>
            <person name="Wakimoto T."/>
            <person name="Kracht M."/>
            <person name="Crusemann M."/>
            <person name="Hentschel U."/>
            <person name="Abe I."/>
            <person name="Matsunaga S."/>
            <person name="Kalinowski J."/>
            <person name="Takeyama H."/>
            <person name="Piel J."/>
        </authorList>
    </citation>
    <scope>NUCLEOTIDE SEQUENCE [LARGE SCALE GENOMIC DNA]</scope>
    <source>
        <strain evidence="3">TSY1</strain>
    </source>
</reference>
<evidence type="ECO:0000313" key="2">
    <source>
        <dbReference type="EMBL" id="ETW92423.1"/>
    </source>
</evidence>
<name>W4L2V8_ENTF1</name>
<dbReference type="Gene3D" id="3.90.1570.10">
    <property type="entry name" value="tt1808, chain A"/>
    <property type="match status" value="1"/>
</dbReference>
<keyword evidence="3" id="KW-1185">Reference proteome</keyword>